<gene>
    <name evidence="21" type="primary">LOC110791979</name>
</gene>
<protein>
    <recommendedName>
        <fullName evidence="4 17">Crossover junction endonuclease MUS81</fullName>
        <ecNumber evidence="17">3.1.22.-</ecNumber>
    </recommendedName>
</protein>
<evidence type="ECO:0000256" key="16">
    <source>
        <dbReference type="ARBA" id="ARBA00023254"/>
    </source>
</evidence>
<evidence type="ECO:0000256" key="17">
    <source>
        <dbReference type="RuleBase" id="RU369042"/>
    </source>
</evidence>
<evidence type="ECO:0000259" key="19">
    <source>
        <dbReference type="SMART" id="SM00891"/>
    </source>
</evidence>
<comment type="function">
    <text evidence="17">Interacts with EME1 to form a DNA structure-specific endonuclease with substrate preference for branched DNA structures with a 5'-end at the branch nick. Typical substrates include 3'-flap structures, D-loops, replication forks and nicked Holliday junctions. May be required in mitosis for the processing of stalled or collapsed replication fork intermediates. May be required in meiosis for the repair of meiosis-specific double strand breaks subsequent to single-end invasion (SEI).</text>
</comment>
<accession>A0A9R0INT3</accession>
<dbReference type="InterPro" id="IPR027421">
    <property type="entry name" value="DNA_pol_lamdba_lyase_dom_sf"/>
</dbReference>
<keyword evidence="14 17" id="KW-0234">DNA repair</keyword>
<dbReference type="KEGG" id="soe:110791979"/>
<dbReference type="Pfam" id="PF02732">
    <property type="entry name" value="ERCC4"/>
    <property type="match status" value="1"/>
</dbReference>
<reference evidence="21" key="2">
    <citation type="submission" date="2025-08" db="UniProtKB">
        <authorList>
            <consortium name="RefSeq"/>
        </authorList>
    </citation>
    <scope>IDENTIFICATION</scope>
    <source>
        <tissue evidence="21">Leaf</tissue>
    </source>
</reference>
<evidence type="ECO:0000256" key="7">
    <source>
        <dbReference type="ARBA" id="ARBA00022723"/>
    </source>
</evidence>
<evidence type="ECO:0000256" key="8">
    <source>
        <dbReference type="ARBA" id="ARBA00022759"/>
    </source>
</evidence>
<evidence type="ECO:0000256" key="3">
    <source>
        <dbReference type="ARBA" id="ARBA00010015"/>
    </source>
</evidence>
<dbReference type="InterPro" id="IPR006166">
    <property type="entry name" value="ERCC4_domain"/>
</dbReference>
<keyword evidence="7 17" id="KW-0479">Metal-binding</keyword>
<keyword evidence="12 17" id="KW-0460">Magnesium</keyword>
<keyword evidence="13 17" id="KW-0233">DNA recombination</keyword>
<keyword evidence="16" id="KW-0469">Meiosis</keyword>
<dbReference type="Gene3D" id="1.10.150.110">
    <property type="entry name" value="DNA polymerase beta, N-terminal domain-like"/>
    <property type="match status" value="1"/>
</dbReference>
<evidence type="ECO:0000256" key="9">
    <source>
        <dbReference type="ARBA" id="ARBA00022763"/>
    </source>
</evidence>
<keyword evidence="20" id="KW-1185">Reference proteome</keyword>
<dbReference type="Gene3D" id="3.40.50.10130">
    <property type="match status" value="1"/>
</dbReference>
<keyword evidence="9 17" id="KW-0227">DNA damage</keyword>
<organism evidence="20 21">
    <name type="scientific">Spinacia oleracea</name>
    <name type="common">Spinach</name>
    <dbReference type="NCBI Taxonomy" id="3562"/>
    <lineage>
        <taxon>Eukaryota</taxon>
        <taxon>Viridiplantae</taxon>
        <taxon>Streptophyta</taxon>
        <taxon>Embryophyta</taxon>
        <taxon>Tracheophyta</taxon>
        <taxon>Spermatophyta</taxon>
        <taxon>Magnoliopsida</taxon>
        <taxon>eudicotyledons</taxon>
        <taxon>Gunneridae</taxon>
        <taxon>Pentapetalae</taxon>
        <taxon>Caryophyllales</taxon>
        <taxon>Chenopodiaceae</taxon>
        <taxon>Chenopodioideae</taxon>
        <taxon>Anserineae</taxon>
        <taxon>Spinacia</taxon>
    </lineage>
</organism>
<dbReference type="GO" id="GO:0008821">
    <property type="term" value="F:crossover junction DNA endonuclease activity"/>
    <property type="evidence" value="ECO:0007669"/>
    <property type="project" value="UniProtKB-UniRule"/>
</dbReference>
<dbReference type="InterPro" id="IPR047417">
    <property type="entry name" value="WHD_MUS81"/>
</dbReference>
<dbReference type="GO" id="GO:0046872">
    <property type="term" value="F:metal ion binding"/>
    <property type="evidence" value="ECO:0007669"/>
    <property type="project" value="UniProtKB-UniRule"/>
</dbReference>
<dbReference type="EC" id="3.1.22.-" evidence="17"/>
<reference evidence="20" key="1">
    <citation type="journal article" date="2021" name="Nat. Commun.">
        <title>Genomic analyses provide insights into spinach domestication and the genetic basis of agronomic traits.</title>
        <authorList>
            <person name="Cai X."/>
            <person name="Sun X."/>
            <person name="Xu C."/>
            <person name="Sun H."/>
            <person name="Wang X."/>
            <person name="Ge C."/>
            <person name="Zhang Z."/>
            <person name="Wang Q."/>
            <person name="Fei Z."/>
            <person name="Jiao C."/>
            <person name="Wang Q."/>
        </authorList>
    </citation>
    <scope>NUCLEOTIDE SEQUENCE [LARGE SCALE GENOMIC DNA]</scope>
    <source>
        <strain evidence="20">cv. Varoflay</strain>
    </source>
</reference>
<dbReference type="Pfam" id="PF21136">
    <property type="entry name" value="WHD_MUS81"/>
    <property type="match status" value="1"/>
</dbReference>
<keyword evidence="10" id="KW-0498">Mitosis</keyword>
<dbReference type="Proteomes" id="UP000813463">
    <property type="component" value="Chromosome 1"/>
</dbReference>
<evidence type="ECO:0000256" key="11">
    <source>
        <dbReference type="ARBA" id="ARBA00022801"/>
    </source>
</evidence>
<dbReference type="InterPro" id="IPR036388">
    <property type="entry name" value="WH-like_DNA-bd_sf"/>
</dbReference>
<evidence type="ECO:0000313" key="20">
    <source>
        <dbReference type="Proteomes" id="UP000813463"/>
    </source>
</evidence>
<dbReference type="GO" id="GO:0000727">
    <property type="term" value="P:double-strand break repair via break-induced replication"/>
    <property type="evidence" value="ECO:0000318"/>
    <property type="project" value="GO_Central"/>
</dbReference>
<keyword evidence="15 17" id="KW-0539">Nucleus</keyword>
<dbReference type="GO" id="GO:0051301">
    <property type="term" value="P:cell division"/>
    <property type="evidence" value="ECO:0007669"/>
    <property type="project" value="UniProtKB-KW"/>
</dbReference>
<dbReference type="CDD" id="cd21036">
    <property type="entry name" value="WH_MUS81"/>
    <property type="match status" value="1"/>
</dbReference>
<evidence type="ECO:0000256" key="18">
    <source>
        <dbReference type="SAM" id="MobiDB-lite"/>
    </source>
</evidence>
<keyword evidence="6 17" id="KW-0540">Nuclease</keyword>
<evidence type="ECO:0000256" key="1">
    <source>
        <dbReference type="ARBA" id="ARBA00001946"/>
    </source>
</evidence>
<dbReference type="GO" id="GO:0005634">
    <property type="term" value="C:nucleus"/>
    <property type="evidence" value="ECO:0000318"/>
    <property type="project" value="GO_Central"/>
</dbReference>
<dbReference type="AlphaFoldDB" id="A0A9R0INT3"/>
<dbReference type="InterPro" id="IPR033309">
    <property type="entry name" value="Mus81"/>
</dbReference>
<keyword evidence="10" id="KW-0131">Cell cycle</keyword>
<comment type="similarity">
    <text evidence="3 17">Belongs to the XPF family.</text>
</comment>
<comment type="cofactor">
    <cofactor evidence="1 17">
        <name>Mg(2+)</name>
        <dbReference type="ChEBI" id="CHEBI:18420"/>
    </cofactor>
</comment>
<comment type="subunit">
    <text evidence="17">Interacts with EME1.</text>
</comment>
<dbReference type="RefSeq" id="XP_021852452.1">
    <property type="nucleotide sequence ID" value="XM_021996760.2"/>
</dbReference>
<dbReference type="InterPro" id="IPR011335">
    <property type="entry name" value="Restrct_endonuc-II-like"/>
</dbReference>
<feature type="region of interest" description="Disordered" evidence="18">
    <location>
        <begin position="83"/>
        <end position="104"/>
    </location>
</feature>
<dbReference type="GO" id="GO:0000712">
    <property type="term" value="P:resolution of meiotic recombination intermediates"/>
    <property type="evidence" value="ECO:0000318"/>
    <property type="project" value="GO_Central"/>
</dbReference>
<keyword evidence="8 17" id="KW-0255">Endonuclease</keyword>
<dbReference type="FunFam" id="1.10.10.10:FF:000307">
    <property type="entry name" value="Crossover junction endonuclease MUS81"/>
    <property type="match status" value="1"/>
</dbReference>
<evidence type="ECO:0000313" key="21">
    <source>
        <dbReference type="RefSeq" id="XP_021852452.1"/>
    </source>
</evidence>
<dbReference type="Gene3D" id="1.10.10.10">
    <property type="entry name" value="Winged helix-like DNA-binding domain superfamily/Winged helix DNA-binding domain"/>
    <property type="match status" value="1"/>
</dbReference>
<evidence type="ECO:0000256" key="12">
    <source>
        <dbReference type="ARBA" id="ARBA00022842"/>
    </source>
</evidence>
<evidence type="ECO:0000256" key="13">
    <source>
        <dbReference type="ARBA" id="ARBA00023172"/>
    </source>
</evidence>
<feature type="domain" description="ERCC4" evidence="19">
    <location>
        <begin position="395"/>
        <end position="493"/>
    </location>
</feature>
<keyword evidence="11 17" id="KW-0378">Hydrolase</keyword>
<dbReference type="OrthoDB" id="5963188at2759"/>
<evidence type="ECO:0000256" key="2">
    <source>
        <dbReference type="ARBA" id="ARBA00004123"/>
    </source>
</evidence>
<dbReference type="InterPro" id="IPR042530">
    <property type="entry name" value="EME1/EME2_C"/>
</dbReference>
<dbReference type="FunFam" id="3.40.50.10130:FF:000005">
    <property type="entry name" value="crossover junction endonuclease MUS81 isoform X1"/>
    <property type="match status" value="1"/>
</dbReference>
<dbReference type="SUPFAM" id="SSF52980">
    <property type="entry name" value="Restriction endonuclease-like"/>
    <property type="match status" value="1"/>
</dbReference>
<evidence type="ECO:0000256" key="4">
    <source>
        <dbReference type="ARBA" id="ARBA00017114"/>
    </source>
</evidence>
<dbReference type="GO" id="GO:0031573">
    <property type="term" value="P:mitotic intra-S DNA damage checkpoint signaling"/>
    <property type="evidence" value="ECO:0000318"/>
    <property type="project" value="GO_Central"/>
</dbReference>
<dbReference type="GO" id="GO:0048257">
    <property type="term" value="F:3'-flap endonuclease activity"/>
    <property type="evidence" value="ECO:0000318"/>
    <property type="project" value="GO_Central"/>
</dbReference>
<dbReference type="GeneID" id="110791979"/>
<evidence type="ECO:0000256" key="15">
    <source>
        <dbReference type="ARBA" id="ARBA00023242"/>
    </source>
</evidence>
<dbReference type="SMART" id="SM00891">
    <property type="entry name" value="ERCC4"/>
    <property type="match status" value="1"/>
</dbReference>
<name>A0A9R0INT3_SPIOL</name>
<keyword evidence="5" id="KW-0132">Cell division</keyword>
<dbReference type="InterPro" id="IPR047416">
    <property type="entry name" value="XPF_nuclease_Mus81"/>
</dbReference>
<evidence type="ECO:0000256" key="14">
    <source>
        <dbReference type="ARBA" id="ARBA00023204"/>
    </source>
</evidence>
<evidence type="ECO:0000256" key="5">
    <source>
        <dbReference type="ARBA" id="ARBA00022618"/>
    </source>
</evidence>
<dbReference type="PANTHER" id="PTHR13451">
    <property type="entry name" value="CLASS II CROSSOVER JUNCTION ENDONUCLEASE MUS81"/>
    <property type="match status" value="1"/>
</dbReference>
<dbReference type="GO" id="GO:0006308">
    <property type="term" value="P:DNA catabolic process"/>
    <property type="evidence" value="ECO:0007669"/>
    <property type="project" value="UniProtKB-UniRule"/>
</dbReference>
<proteinExistence type="inferred from homology"/>
<dbReference type="PANTHER" id="PTHR13451:SF0">
    <property type="entry name" value="CROSSOVER JUNCTION ENDONUCLEASE MUS81"/>
    <property type="match status" value="1"/>
</dbReference>
<dbReference type="Gene3D" id="1.10.150.670">
    <property type="entry name" value="Crossover junction endonuclease EME1, DNA-binding domain"/>
    <property type="match status" value="1"/>
</dbReference>
<evidence type="ECO:0000256" key="10">
    <source>
        <dbReference type="ARBA" id="ARBA00022776"/>
    </source>
</evidence>
<sequence>MVSEQRAVCPENDDLVEYMRKWWTEKKAEDKPTFTHNTEKTVLKAFTNICKHKTPITTLKEFKEIKGIGKWFVTEMREFFSSNSGASESQDDDLAKGGKKARGSRRYLPKKNSVAYALLISLHRATANGKEFMHKQELIDTAEASGLSRVPIAPELGRGKQKQFGSSPRDWYSGWSAMSTLIDKGLVYKTSNPAKYMLSDGGREVALECLSRSGMLDTTANVVSREEASDSDNQNVENLEFVAAGSPTSPDLNKKGMNDDISVEFLERFTTLGYTREQVVHALAEVSVCPSPQEISTLWPQVLCQLRENEVYCFHSNPQATVRRNSGDVSTSSRYVEGEQNLTRGINPNGLTSFTSTPDYHGKKASQSVHQASQVVLRVPPLEDLQKFEDAYNVVLILDDREHFIRTKSRMLIEKICDEFKILIEVRRLPVGDAIWIARHKQLFTEYVLDFIAERKNVDDLRGSIRDNRYRDQKLRLQRTGIKKIMYVVEGDPNACEGADSIKTASFTTEIVEGFDVQRTSSLGDTIRRYAFLSLAITDYCKRNSSPGLGCKTAGACPKYNQFIKKCEDADKMSVSDVFATQLMQVPQVTEEVAMAVLECYPTLCSLAYAYAALDADTLAQEELLMKKSEGSVNASASKNIFRFVWAD</sequence>
<dbReference type="GO" id="GO:0048476">
    <property type="term" value="C:Holliday junction resolvase complex"/>
    <property type="evidence" value="ECO:0000318"/>
    <property type="project" value="GO_Central"/>
</dbReference>
<dbReference type="GO" id="GO:0003677">
    <property type="term" value="F:DNA binding"/>
    <property type="evidence" value="ECO:0007669"/>
    <property type="project" value="UniProtKB-UniRule"/>
</dbReference>
<comment type="subcellular location">
    <subcellularLocation>
        <location evidence="2 17">Nucleus</location>
    </subcellularLocation>
</comment>
<evidence type="ECO:0000256" key="6">
    <source>
        <dbReference type="ARBA" id="ARBA00022722"/>
    </source>
</evidence>
<dbReference type="CDD" id="cd20074">
    <property type="entry name" value="XPF_nuclease_Mus81"/>
    <property type="match status" value="1"/>
</dbReference>